<sequence>MPLTSGTTCHRDATHIGHNVTQICPHIDHGHIVTQRCLSHRTQRVTDMTLTSDTT</sequence>
<evidence type="ECO:0000313" key="1">
    <source>
        <dbReference type="EMBL" id="KAH3834753.1"/>
    </source>
</evidence>
<keyword evidence="2" id="KW-1185">Reference proteome</keyword>
<name>A0A9D4K844_DREPO</name>
<dbReference type="Proteomes" id="UP000828390">
    <property type="component" value="Unassembled WGS sequence"/>
</dbReference>
<organism evidence="1 2">
    <name type="scientific">Dreissena polymorpha</name>
    <name type="common">Zebra mussel</name>
    <name type="synonym">Mytilus polymorpha</name>
    <dbReference type="NCBI Taxonomy" id="45954"/>
    <lineage>
        <taxon>Eukaryota</taxon>
        <taxon>Metazoa</taxon>
        <taxon>Spiralia</taxon>
        <taxon>Lophotrochozoa</taxon>
        <taxon>Mollusca</taxon>
        <taxon>Bivalvia</taxon>
        <taxon>Autobranchia</taxon>
        <taxon>Heteroconchia</taxon>
        <taxon>Euheterodonta</taxon>
        <taxon>Imparidentia</taxon>
        <taxon>Neoheterodontei</taxon>
        <taxon>Myida</taxon>
        <taxon>Dreissenoidea</taxon>
        <taxon>Dreissenidae</taxon>
        <taxon>Dreissena</taxon>
    </lineage>
</organism>
<gene>
    <name evidence="1" type="ORF">DPMN_108088</name>
</gene>
<evidence type="ECO:0000313" key="2">
    <source>
        <dbReference type="Proteomes" id="UP000828390"/>
    </source>
</evidence>
<comment type="caution">
    <text evidence="1">The sequence shown here is derived from an EMBL/GenBank/DDBJ whole genome shotgun (WGS) entry which is preliminary data.</text>
</comment>
<reference evidence="1" key="1">
    <citation type="journal article" date="2019" name="bioRxiv">
        <title>The Genome of the Zebra Mussel, Dreissena polymorpha: A Resource for Invasive Species Research.</title>
        <authorList>
            <person name="McCartney M.A."/>
            <person name="Auch B."/>
            <person name="Kono T."/>
            <person name="Mallez S."/>
            <person name="Zhang Y."/>
            <person name="Obille A."/>
            <person name="Becker A."/>
            <person name="Abrahante J.E."/>
            <person name="Garbe J."/>
            <person name="Badalamenti J.P."/>
            <person name="Herman A."/>
            <person name="Mangelson H."/>
            <person name="Liachko I."/>
            <person name="Sullivan S."/>
            <person name="Sone E.D."/>
            <person name="Koren S."/>
            <person name="Silverstein K.A.T."/>
            <person name="Beckman K.B."/>
            <person name="Gohl D.M."/>
        </authorList>
    </citation>
    <scope>NUCLEOTIDE SEQUENCE</scope>
    <source>
        <strain evidence="1">Duluth1</strain>
        <tissue evidence="1">Whole animal</tissue>
    </source>
</reference>
<protein>
    <submittedName>
        <fullName evidence="1">Uncharacterized protein</fullName>
    </submittedName>
</protein>
<accession>A0A9D4K844</accession>
<dbReference type="AlphaFoldDB" id="A0A9D4K844"/>
<dbReference type="EMBL" id="JAIWYP010000004">
    <property type="protein sequence ID" value="KAH3834753.1"/>
    <property type="molecule type" value="Genomic_DNA"/>
</dbReference>
<reference evidence="1" key="2">
    <citation type="submission" date="2020-11" db="EMBL/GenBank/DDBJ databases">
        <authorList>
            <person name="McCartney M.A."/>
            <person name="Auch B."/>
            <person name="Kono T."/>
            <person name="Mallez S."/>
            <person name="Becker A."/>
            <person name="Gohl D.M."/>
            <person name="Silverstein K.A.T."/>
            <person name="Koren S."/>
            <person name="Bechman K.B."/>
            <person name="Herman A."/>
            <person name="Abrahante J.E."/>
            <person name="Garbe J."/>
        </authorList>
    </citation>
    <scope>NUCLEOTIDE SEQUENCE</scope>
    <source>
        <strain evidence="1">Duluth1</strain>
        <tissue evidence="1">Whole animal</tissue>
    </source>
</reference>
<proteinExistence type="predicted"/>